<accession>A0A4C1WG46</accession>
<evidence type="ECO:0000313" key="2">
    <source>
        <dbReference type="Proteomes" id="UP000299102"/>
    </source>
</evidence>
<reference evidence="1 2" key="1">
    <citation type="journal article" date="2019" name="Commun. Biol.">
        <title>The bagworm genome reveals a unique fibroin gene that provides high tensile strength.</title>
        <authorList>
            <person name="Kono N."/>
            <person name="Nakamura H."/>
            <person name="Ohtoshi R."/>
            <person name="Tomita M."/>
            <person name="Numata K."/>
            <person name="Arakawa K."/>
        </authorList>
    </citation>
    <scope>NUCLEOTIDE SEQUENCE [LARGE SCALE GENOMIC DNA]</scope>
</reference>
<gene>
    <name evidence="1" type="ORF">EVAR_83769_1</name>
</gene>
<dbReference type="AlphaFoldDB" id="A0A4C1WG46"/>
<dbReference type="EMBL" id="BGZK01000553">
    <property type="protein sequence ID" value="GBP49820.1"/>
    <property type="molecule type" value="Genomic_DNA"/>
</dbReference>
<evidence type="ECO:0000313" key="1">
    <source>
        <dbReference type="EMBL" id="GBP49820.1"/>
    </source>
</evidence>
<name>A0A4C1WG46_EUMVA</name>
<proteinExistence type="predicted"/>
<organism evidence="1 2">
    <name type="scientific">Eumeta variegata</name>
    <name type="common">Bagworm moth</name>
    <name type="synonym">Eumeta japonica</name>
    <dbReference type="NCBI Taxonomy" id="151549"/>
    <lineage>
        <taxon>Eukaryota</taxon>
        <taxon>Metazoa</taxon>
        <taxon>Ecdysozoa</taxon>
        <taxon>Arthropoda</taxon>
        <taxon>Hexapoda</taxon>
        <taxon>Insecta</taxon>
        <taxon>Pterygota</taxon>
        <taxon>Neoptera</taxon>
        <taxon>Endopterygota</taxon>
        <taxon>Lepidoptera</taxon>
        <taxon>Glossata</taxon>
        <taxon>Ditrysia</taxon>
        <taxon>Tineoidea</taxon>
        <taxon>Psychidae</taxon>
        <taxon>Oiketicinae</taxon>
        <taxon>Eumeta</taxon>
    </lineage>
</organism>
<protein>
    <submittedName>
        <fullName evidence="1">Uncharacterized protein</fullName>
    </submittedName>
</protein>
<dbReference type="Proteomes" id="UP000299102">
    <property type="component" value="Unassembled WGS sequence"/>
</dbReference>
<sequence>MDMYKVDETVKLCDSMLSGTPRSGTPDPCLIYIRIGVRSFIRGSFTTFPWSQVRDGGLNVASCPGVFSSGIRPRRIQVVMVPFRECNSWDPALTVCLLFGKRRFEEFYGLGSAARRPLVHWCDVPEEFIGALVFDIVHPASDALDEFLYGFDTEVSCDYVI</sequence>
<comment type="caution">
    <text evidence="1">The sequence shown here is derived from an EMBL/GenBank/DDBJ whole genome shotgun (WGS) entry which is preliminary data.</text>
</comment>
<keyword evidence="2" id="KW-1185">Reference proteome</keyword>